<dbReference type="Pfam" id="PF13229">
    <property type="entry name" value="Beta_helix"/>
    <property type="match status" value="1"/>
</dbReference>
<dbReference type="Proteomes" id="UP000250369">
    <property type="component" value="Unassembled WGS sequence"/>
</dbReference>
<evidence type="ECO:0000256" key="1">
    <source>
        <dbReference type="SAM" id="SignalP"/>
    </source>
</evidence>
<dbReference type="InterPro" id="IPR011050">
    <property type="entry name" value="Pectin_lyase_fold/virulence"/>
</dbReference>
<dbReference type="NCBIfam" id="NF047446">
    <property type="entry name" value="barrel_OmpL47"/>
    <property type="match status" value="1"/>
</dbReference>
<reference evidence="3 4" key="1">
    <citation type="journal article" date="2009" name="Int. J. Syst. Evol. Microbiol.">
        <title>Paenibacillus contaminans sp. nov., isolated from a contaminated laboratory plate.</title>
        <authorList>
            <person name="Chou J.H."/>
            <person name="Lee J.H."/>
            <person name="Lin M.C."/>
            <person name="Chang P.S."/>
            <person name="Arun A.B."/>
            <person name="Young C.C."/>
            <person name="Chen W.M."/>
        </authorList>
    </citation>
    <scope>NUCLEOTIDE SEQUENCE [LARGE SCALE GENOMIC DNA]</scope>
    <source>
        <strain evidence="3 4">CKOBP-6</strain>
    </source>
</reference>
<keyword evidence="4" id="KW-1185">Reference proteome</keyword>
<proteinExistence type="predicted"/>
<feature type="domain" description="BIG2" evidence="2">
    <location>
        <begin position="222"/>
        <end position="299"/>
    </location>
</feature>
<dbReference type="InterPro" id="IPR048482">
    <property type="entry name" value="GH141_ins"/>
</dbReference>
<evidence type="ECO:0000313" key="4">
    <source>
        <dbReference type="Proteomes" id="UP000250369"/>
    </source>
</evidence>
<evidence type="ECO:0000313" key="3">
    <source>
        <dbReference type="EMBL" id="RAV18906.1"/>
    </source>
</evidence>
<feature type="signal peptide" evidence="1">
    <location>
        <begin position="1"/>
        <end position="28"/>
    </location>
</feature>
<sequence length="1639" mass="177514">MMKKTMALLFGLTAAVMITFFCIPVANAAVGDVFTDDFEMETVGVKPAKWSIYNGTPGVPDSVTVEQDGATAQKVLKIDMPASRSGSYGAQAVFSSAVPHAVISYRAKADNTNATAQIQIFGRNGSLIAQQTFINGLIRFLVSGPSYYTIQPFAAGQWYDFKIILNAVTHKIEAVFVDGEYKAGNLDIYPYASDIGGLRATMNNAAAGSVSLDDVNVYTYKELQSLTLNKSVLSLTAGGSEKLVPVLDPADASNSVFTWTSSNPAIASVDSSGNVTGIADGSAVVTVSTLDGSFSASCTVNVTYAHVQNIQLNPKVLNLESGFEGTLSVSFTPPDSSNKSVVWTLSDPTVAAVTANGQVTALQEGETTITAVSVDGNYSDTASVIVSARSIQQVYYVSPDGDDENPGSEEFPFQTLQQARDAVRQINASMTGDIIVYLRGGTYTLNETFQLNDEDSGTNGYSVQYMAYPDEKPVISGGKQVTGWTLHDAGTNIYKAHLGQPLETRQLFVDGIRAVRARSTGGLTDAVKTASGYTTSDTFLAGWHNRSDLEFVYQKYWTNSRVGVDSISVSGNQASITMKQPAWYDATNKGGTSVTIPLYYENAFELLDTEGEWYLDRSGAIDGTPYTIYYKPRYWEDIATAEVIAPVMEELMVVQGSSLALPVHHIQFSGIYFQNTTWLRPSSNLGHADAQNNHIRLVQSNGAIQDILPIAAVTVERANHIQFVGNEFSKLGVTALKMVQGVQDSQVTGNKFYDLSGGAVNIGEPTINDPSIYTPQDPRLWMRNNDVTNNYIHDIAVEYQSAAAISAGFPMDMEISHNEIFNIPYSGIHVGYGWSNTRNSALKNVKIQHNFIHDFMGDGIIDGGGIYTLGGTGGTEQSPNLISENYIRNQMNMFAALYADQGSDYWSFEDNVVDLSETPLWFHEEMGFRNARWANAVYVENISFDGNFSTTSVQTVHSTEAPVTNLHIYPDAQWPAEALDIIERSGLEAAYAHLAADALERIALPQNINMTISQSSQLQPVATTGKGETTDLSYAQYHYFSEHPGIAQVDDEGTITGISQGNTKITAYVILGGVMKKLETDVYVEDQLNSIEFKDILEATKTILLGNSFQIEATGKTILGQDAPLSTITYSNNRPDILSVSAAGVVTPLTTGTAIVTVTGTYNGETASRPLTVRVIKFNDEAGLLYAGAGINDVIEDADGWYIDADGQNNKIAEAGSITISTPGTSPRGFAVYQGRTFKDELLTFHMQINAQSGWPSIMMRNQNRDEGYHMENNDTYVFTIGPDAIELHRFNGGVRTVIFGDLLGFKSIGGGPYPNDLFDYNTNHLVQVGAIDEAEGVRLILNVDGNNVFNFLDSYADRIASPGYMGLYARSGSITLGEIEPTAIEIRPEQVEIDEGDQLQLTADTFVQTYQVNGFDITWSSDNDEIASVDESGELTAIMPGNTKVWAHIGDVSASVDIQVLDSTPPVTTVDIAGVKQNGSFVSDVTVTLSVYDNASSVQSSVYSLDGGVVWSLYNAPITISENGTYTFAYRSIDNAGNIEQPKQVTITIEKSMDNLALDLMKKMEDMKLASAFSGSMQTKLNAVYKSLMKGHSTSSLNQLAAFRNEVHAQGGKKLTVEQATELDRIAGLLIETIRSGA</sequence>
<dbReference type="RefSeq" id="WP_113033113.1">
    <property type="nucleotide sequence ID" value="NZ_QMFB01000014.1"/>
</dbReference>
<gene>
    <name evidence="3" type="ORF">DQG23_22380</name>
</gene>
<feature type="domain" description="BIG2" evidence="2">
    <location>
        <begin position="1090"/>
        <end position="1170"/>
    </location>
</feature>
<protein>
    <recommendedName>
        <fullName evidence="2">BIG2 domain-containing protein</fullName>
    </recommendedName>
</protein>
<feature type="domain" description="BIG2" evidence="2">
    <location>
        <begin position="306"/>
        <end position="383"/>
    </location>
</feature>
<feature type="domain" description="BIG2" evidence="2">
    <location>
        <begin position="1381"/>
        <end position="1460"/>
    </location>
</feature>
<dbReference type="InterPro" id="IPR006626">
    <property type="entry name" value="PbH1"/>
</dbReference>
<dbReference type="Gene3D" id="3.30.1920.20">
    <property type="match status" value="1"/>
</dbReference>
<dbReference type="Gene3D" id="2.60.40.1080">
    <property type="match status" value="5"/>
</dbReference>
<dbReference type="Pfam" id="PF02368">
    <property type="entry name" value="Big_2"/>
    <property type="match status" value="3"/>
</dbReference>
<dbReference type="InterPro" id="IPR012334">
    <property type="entry name" value="Pectin_lyas_fold"/>
</dbReference>
<dbReference type="EMBL" id="QMFB01000014">
    <property type="protein sequence ID" value="RAV18906.1"/>
    <property type="molecule type" value="Genomic_DNA"/>
</dbReference>
<organism evidence="3 4">
    <name type="scientific">Paenibacillus contaminans</name>
    <dbReference type="NCBI Taxonomy" id="450362"/>
    <lineage>
        <taxon>Bacteria</taxon>
        <taxon>Bacillati</taxon>
        <taxon>Bacillota</taxon>
        <taxon>Bacilli</taxon>
        <taxon>Bacillales</taxon>
        <taxon>Paenibacillaceae</taxon>
        <taxon>Paenibacillus</taxon>
    </lineage>
</organism>
<dbReference type="PANTHER" id="PTHR36453:SF1">
    <property type="entry name" value="RIGHT HANDED BETA HELIX DOMAIN-CONTAINING PROTEIN"/>
    <property type="match status" value="1"/>
</dbReference>
<dbReference type="PANTHER" id="PTHR36453">
    <property type="entry name" value="SECRETED PROTEIN-RELATED"/>
    <property type="match status" value="1"/>
</dbReference>
<dbReference type="InterPro" id="IPR039448">
    <property type="entry name" value="Beta_helix"/>
</dbReference>
<dbReference type="Gene3D" id="2.160.20.10">
    <property type="entry name" value="Single-stranded right-handed beta-helix, Pectin lyase-like"/>
    <property type="match status" value="2"/>
</dbReference>
<name>A0A329MHQ4_9BACL</name>
<dbReference type="OrthoDB" id="9808066at2"/>
<dbReference type="InterPro" id="IPR058094">
    <property type="entry name" value="Ig-like_OmpL47-like"/>
</dbReference>
<feature type="domain" description="BIG2" evidence="2">
    <location>
        <begin position="998"/>
        <end position="1085"/>
    </location>
</feature>
<accession>A0A329MHQ4</accession>
<dbReference type="InterPro" id="IPR003343">
    <property type="entry name" value="Big_2"/>
</dbReference>
<dbReference type="InterPro" id="IPR008964">
    <property type="entry name" value="Invasin/intimin_cell_adhesion"/>
</dbReference>
<comment type="caution">
    <text evidence="3">The sequence shown here is derived from an EMBL/GenBank/DDBJ whole genome shotgun (WGS) entry which is preliminary data.</text>
</comment>
<keyword evidence="1" id="KW-0732">Signal</keyword>
<evidence type="ECO:0000259" key="2">
    <source>
        <dbReference type="SMART" id="SM00635"/>
    </source>
</evidence>
<feature type="chain" id="PRO_5016442700" description="BIG2 domain-containing protein" evidence="1">
    <location>
        <begin position="29"/>
        <end position="1639"/>
    </location>
</feature>
<dbReference type="SMART" id="SM00635">
    <property type="entry name" value="BID_2"/>
    <property type="match status" value="5"/>
</dbReference>
<dbReference type="SMART" id="SM00710">
    <property type="entry name" value="PbH1"/>
    <property type="match status" value="5"/>
</dbReference>
<dbReference type="SUPFAM" id="SSF49373">
    <property type="entry name" value="Invasin/intimin cell-adhesion fragments"/>
    <property type="match status" value="5"/>
</dbReference>
<dbReference type="SUPFAM" id="SSF51126">
    <property type="entry name" value="Pectin lyase-like"/>
    <property type="match status" value="1"/>
</dbReference>
<dbReference type="Pfam" id="PF21231">
    <property type="entry name" value="GH141_M"/>
    <property type="match status" value="1"/>
</dbReference>